<dbReference type="InterPro" id="IPR016181">
    <property type="entry name" value="Acyl_CoA_acyltransferase"/>
</dbReference>
<dbReference type="PROSITE" id="PS51186">
    <property type="entry name" value="GNAT"/>
    <property type="match status" value="1"/>
</dbReference>
<proteinExistence type="predicted"/>
<dbReference type="InterPro" id="IPR000182">
    <property type="entry name" value="GNAT_dom"/>
</dbReference>
<protein>
    <recommendedName>
        <fullName evidence="2">N-acetyltransferase domain-containing protein</fullName>
    </recommendedName>
</protein>
<evidence type="ECO:0000313" key="4">
    <source>
        <dbReference type="EMBL" id="CAF3871764.1"/>
    </source>
</evidence>
<accession>A0A814L7G1</accession>
<dbReference type="AlphaFoldDB" id="A0A814L7G1"/>
<sequence>MDADGFPIATISGRNIVDDNTTPIKSTKRGKRAPLCPVNSNGNKENGNLSMSSSSSPSLKYISTSKNNQSLNLETSIHSEHSNSIKMDLSKKSDHYEVTSTVDEEDTYEQEQKSIDQTLNPSMFDRENTMVSSYTTGGDNDVIEIHQFSTADVDAYLDIYFETLDNRLRRYIGDDEHLQRFRVAMKNRINSNPNAREYQNVLLGKINGEVLAAVTMLFPKESPTVSETSDIEPQNNCLSSMHRWMTRKANYIPTNIDECYIEMIGVKSAYRNHGIGSAMLECVEQYARQAGASLLTIHINGQQLRNYFERFGFINDTKDNSQFWKWIVERQSIYKLSKVLPPEEDDAYRQMGSYTSESLVESNHE</sequence>
<evidence type="ECO:0000313" key="3">
    <source>
        <dbReference type="EMBL" id="CAF1062020.1"/>
    </source>
</evidence>
<evidence type="ECO:0000313" key="5">
    <source>
        <dbReference type="Proteomes" id="UP000663864"/>
    </source>
</evidence>
<dbReference type="EMBL" id="CAJNOT010000712">
    <property type="protein sequence ID" value="CAF1062020.1"/>
    <property type="molecule type" value="Genomic_DNA"/>
</dbReference>
<reference evidence="3" key="1">
    <citation type="submission" date="2021-02" db="EMBL/GenBank/DDBJ databases">
        <authorList>
            <person name="Nowell W R."/>
        </authorList>
    </citation>
    <scope>NUCLEOTIDE SEQUENCE</scope>
</reference>
<organism evidence="3 5">
    <name type="scientific">Rotaria sordida</name>
    <dbReference type="NCBI Taxonomy" id="392033"/>
    <lineage>
        <taxon>Eukaryota</taxon>
        <taxon>Metazoa</taxon>
        <taxon>Spiralia</taxon>
        <taxon>Gnathifera</taxon>
        <taxon>Rotifera</taxon>
        <taxon>Eurotatoria</taxon>
        <taxon>Bdelloidea</taxon>
        <taxon>Philodinida</taxon>
        <taxon>Philodinidae</taxon>
        <taxon>Rotaria</taxon>
    </lineage>
</organism>
<dbReference type="Gene3D" id="3.40.630.30">
    <property type="match status" value="1"/>
</dbReference>
<dbReference type="SUPFAM" id="SSF55729">
    <property type="entry name" value="Acyl-CoA N-acyltransferases (Nat)"/>
    <property type="match status" value="1"/>
</dbReference>
<dbReference type="GO" id="GO:0016747">
    <property type="term" value="F:acyltransferase activity, transferring groups other than amino-acyl groups"/>
    <property type="evidence" value="ECO:0007669"/>
    <property type="project" value="InterPro"/>
</dbReference>
<dbReference type="Proteomes" id="UP000663864">
    <property type="component" value="Unassembled WGS sequence"/>
</dbReference>
<feature type="compositionally biased region" description="Polar residues" evidence="1">
    <location>
        <begin position="38"/>
        <end position="49"/>
    </location>
</feature>
<evidence type="ECO:0000259" key="2">
    <source>
        <dbReference type="PROSITE" id="PS51186"/>
    </source>
</evidence>
<feature type="compositionally biased region" description="Low complexity" evidence="1">
    <location>
        <begin position="50"/>
        <end position="60"/>
    </location>
</feature>
<feature type="domain" description="N-acetyltransferase" evidence="2">
    <location>
        <begin position="143"/>
        <end position="334"/>
    </location>
</feature>
<gene>
    <name evidence="4" type="ORF">JBS370_LOCUS19347</name>
    <name evidence="3" type="ORF">ZHD862_LOCUS15617</name>
</gene>
<feature type="region of interest" description="Disordered" evidence="1">
    <location>
        <begin position="16"/>
        <end position="60"/>
    </location>
</feature>
<dbReference type="Proteomes" id="UP000663836">
    <property type="component" value="Unassembled WGS sequence"/>
</dbReference>
<dbReference type="CDD" id="cd04301">
    <property type="entry name" value="NAT_SF"/>
    <property type="match status" value="1"/>
</dbReference>
<evidence type="ECO:0000256" key="1">
    <source>
        <dbReference type="SAM" id="MobiDB-lite"/>
    </source>
</evidence>
<dbReference type="Pfam" id="PF00583">
    <property type="entry name" value="Acetyltransf_1"/>
    <property type="match status" value="1"/>
</dbReference>
<name>A0A814L7G1_9BILA</name>
<dbReference type="EMBL" id="CAJOBD010002301">
    <property type="protein sequence ID" value="CAF3871764.1"/>
    <property type="molecule type" value="Genomic_DNA"/>
</dbReference>
<comment type="caution">
    <text evidence="3">The sequence shown here is derived from an EMBL/GenBank/DDBJ whole genome shotgun (WGS) entry which is preliminary data.</text>
</comment>